<gene>
    <name evidence="1" type="ORF">DENOEST_0550</name>
</gene>
<evidence type="ECO:0000313" key="2">
    <source>
        <dbReference type="Proteomes" id="UP000515733"/>
    </source>
</evidence>
<accession>A0A6S6XSK7</accession>
<keyword evidence="2" id="KW-1185">Reference proteome</keyword>
<sequence length="321" mass="34390">MYRCSSLLLAGRAKEKEIMKQIGMASLLMVLSVGAVAQVVASPVPESAASRLAASGTMDKEQMAARMASVEKLLTTSSAAKQIEASGDQGALAKRDQALGVFHTAKSAFDAGDIAKAAAVLPQATVLMFEAARLAAPADVLSKKQEADFNARHESVKALLDAYKRVAKEKSAVKGVSETVSSVEKSVAAGEKLAAAQKYTEGRAELDKAYLVAKAAISSLRSGDTLVRSLNFASKEEEYHYEIDRNETHLMLVKVLVEEKQVTNPALNEQVRSFLAKSKELRDAAEAAAGRKEYEKAIKLMEDSTLELVRAIRNAGIYIPG</sequence>
<proteinExistence type="predicted"/>
<evidence type="ECO:0008006" key="3">
    <source>
        <dbReference type="Google" id="ProtNLM"/>
    </source>
</evidence>
<protein>
    <recommendedName>
        <fullName evidence="3">YfdX protein</fullName>
    </recommendedName>
</protein>
<evidence type="ECO:0000313" key="1">
    <source>
        <dbReference type="EMBL" id="CAB1367715.1"/>
    </source>
</evidence>
<name>A0A6S6XSK7_9PROT</name>
<reference evidence="1 2" key="1">
    <citation type="submission" date="2020-03" db="EMBL/GenBank/DDBJ databases">
        <authorList>
            <consortium name="Genoscope - CEA"/>
            <person name="William W."/>
        </authorList>
    </citation>
    <scope>NUCLEOTIDE SEQUENCE [LARGE SCALE GENOMIC DNA]</scope>
    <source>
        <strain evidence="2">DSM 16959</strain>
    </source>
</reference>
<organism evidence="1 2">
    <name type="scientific">Denitratisoma oestradiolicum</name>
    <dbReference type="NCBI Taxonomy" id="311182"/>
    <lineage>
        <taxon>Bacteria</taxon>
        <taxon>Pseudomonadati</taxon>
        <taxon>Pseudomonadota</taxon>
        <taxon>Betaproteobacteria</taxon>
        <taxon>Nitrosomonadales</taxon>
        <taxon>Sterolibacteriaceae</taxon>
        <taxon>Denitratisoma</taxon>
    </lineage>
</organism>
<dbReference type="KEGG" id="doe:DENOEST_0550"/>
<dbReference type="Proteomes" id="UP000515733">
    <property type="component" value="Chromosome"/>
</dbReference>
<dbReference type="EMBL" id="LR778301">
    <property type="protein sequence ID" value="CAB1367715.1"/>
    <property type="molecule type" value="Genomic_DNA"/>
</dbReference>
<dbReference type="AlphaFoldDB" id="A0A6S6XSK7"/>